<proteinExistence type="predicted"/>
<dbReference type="Proteomes" id="UP000828941">
    <property type="component" value="Chromosome 1"/>
</dbReference>
<sequence>MFSKLDKLISGSGEGPTKVAKLGIYNCYQIDEVLTTSFSWFPTLDLLILDNNKLTDEFLFTCYQLCEIRGIPSSIKHLSANGCTSLISQSLSLLSSEKLHEGGDTDFFFPGSGIPTWCHNCCKGSSLSFWFRKRFPLVALCLGYGAYSWAASGAYSQGDAGLFIIQMHVNSHKIKSKFLLNSGDRFAEHVYLFDLQNAFPSLQPDGEAMQEYIKNGWNHVEFQFQGFVPDARMDWSLCIQA</sequence>
<organism evidence="1 2">
    <name type="scientific">Bauhinia variegata</name>
    <name type="common">Purple orchid tree</name>
    <name type="synonym">Phanera variegata</name>
    <dbReference type="NCBI Taxonomy" id="167791"/>
    <lineage>
        <taxon>Eukaryota</taxon>
        <taxon>Viridiplantae</taxon>
        <taxon>Streptophyta</taxon>
        <taxon>Embryophyta</taxon>
        <taxon>Tracheophyta</taxon>
        <taxon>Spermatophyta</taxon>
        <taxon>Magnoliopsida</taxon>
        <taxon>eudicotyledons</taxon>
        <taxon>Gunneridae</taxon>
        <taxon>Pentapetalae</taxon>
        <taxon>rosids</taxon>
        <taxon>fabids</taxon>
        <taxon>Fabales</taxon>
        <taxon>Fabaceae</taxon>
        <taxon>Cercidoideae</taxon>
        <taxon>Cercideae</taxon>
        <taxon>Bauhiniinae</taxon>
        <taxon>Bauhinia</taxon>
    </lineage>
</organism>
<protein>
    <submittedName>
        <fullName evidence="1">Uncharacterized protein</fullName>
    </submittedName>
</protein>
<dbReference type="EMBL" id="CM039426">
    <property type="protein sequence ID" value="KAI4357458.1"/>
    <property type="molecule type" value="Genomic_DNA"/>
</dbReference>
<reference evidence="1 2" key="1">
    <citation type="journal article" date="2022" name="DNA Res.">
        <title>Chromosomal-level genome assembly of the orchid tree Bauhinia variegata (Leguminosae; Cercidoideae) supports the allotetraploid origin hypothesis of Bauhinia.</title>
        <authorList>
            <person name="Zhong Y."/>
            <person name="Chen Y."/>
            <person name="Zheng D."/>
            <person name="Pang J."/>
            <person name="Liu Y."/>
            <person name="Luo S."/>
            <person name="Meng S."/>
            <person name="Qian L."/>
            <person name="Wei D."/>
            <person name="Dai S."/>
            <person name="Zhou R."/>
        </authorList>
    </citation>
    <scope>NUCLEOTIDE SEQUENCE [LARGE SCALE GENOMIC DNA]</scope>
    <source>
        <strain evidence="1">BV-YZ2020</strain>
    </source>
</reference>
<accession>A0ACB9Q9H1</accession>
<keyword evidence="2" id="KW-1185">Reference proteome</keyword>
<evidence type="ECO:0000313" key="1">
    <source>
        <dbReference type="EMBL" id="KAI4357458.1"/>
    </source>
</evidence>
<evidence type="ECO:0000313" key="2">
    <source>
        <dbReference type="Proteomes" id="UP000828941"/>
    </source>
</evidence>
<gene>
    <name evidence="1" type="ORF">L6164_001406</name>
</gene>
<comment type="caution">
    <text evidence="1">The sequence shown here is derived from an EMBL/GenBank/DDBJ whole genome shotgun (WGS) entry which is preliminary data.</text>
</comment>
<name>A0ACB9Q9H1_BAUVA</name>